<sequence>MDSTSRSSVYDPYDYGAKGDGTNLDTKFIQAAIDDCYSKGGGKVYLHSGTFISGTILLKGNITLHIASGTILKASDNLDDFPIMPSNYPSYDGSFVTNKMLIYAEDANNISISGRGTIDGNGDHWVEGPYGFPSMGLRPRIIHLRGCKNVLVQNVTLYNSASWVQSYQSCYNLVVDGVTVDSNPNKDIEKERFAKVKGRNTDGLDLIDCEKVRISNCFISSGDDGICIKSLSPDKVCRDITISNCIVSTNASGIKIGTETAGKITDVLVSNCTVYDTRNEAISLMTVDGAQLERIQFSKISLRNIKGSAIYIRAGERLRSYRKGTKLNTPYLKDIIIENVTGTRISKGYACIVAGTKDFPIENVLIKNINLQFEGGGKAEESFRDIPEKEDKYPNGRIFGVLPAYGFYVRHANNIIFDDMQLKSSLPDERPAFIGEDITDLEIRNFQAQGTANSPELIRLNDVRQVLISGCYPLQPMPVFLSVYGNGSNDIILLNNRLKNTIKNIEINSGNEKFNIEEINTLN</sequence>
<evidence type="ECO:0000256" key="1">
    <source>
        <dbReference type="ARBA" id="ARBA00008834"/>
    </source>
</evidence>
<dbReference type="PANTHER" id="PTHR31339:SF9">
    <property type="entry name" value="PLASMIN AND FIBRONECTIN-BINDING PROTEIN A"/>
    <property type="match status" value="1"/>
</dbReference>
<dbReference type="InterPro" id="IPR006626">
    <property type="entry name" value="PbH1"/>
</dbReference>
<name>A0ABR7UZ72_9FLAO</name>
<dbReference type="InterPro" id="IPR051801">
    <property type="entry name" value="GH28_Enzymes"/>
</dbReference>
<dbReference type="RefSeq" id="WP_188243349.1">
    <property type="nucleotide sequence ID" value="NZ_JABTCF010000004.1"/>
</dbReference>
<evidence type="ECO:0000313" key="6">
    <source>
        <dbReference type="Proteomes" id="UP001166021"/>
    </source>
</evidence>
<dbReference type="PANTHER" id="PTHR31339">
    <property type="entry name" value="PECTIN LYASE-RELATED"/>
    <property type="match status" value="1"/>
</dbReference>
<comment type="similarity">
    <text evidence="1 4">Belongs to the glycosyl hydrolase 28 family.</text>
</comment>
<dbReference type="Pfam" id="PF00295">
    <property type="entry name" value="Glyco_hydro_28"/>
    <property type="match status" value="1"/>
</dbReference>
<evidence type="ECO:0000256" key="2">
    <source>
        <dbReference type="ARBA" id="ARBA00022801"/>
    </source>
</evidence>
<dbReference type="InterPro" id="IPR012334">
    <property type="entry name" value="Pectin_lyas_fold"/>
</dbReference>
<accession>A0ABR7UZ72</accession>
<dbReference type="GO" id="GO:0016787">
    <property type="term" value="F:hydrolase activity"/>
    <property type="evidence" value="ECO:0007669"/>
    <property type="project" value="UniProtKB-KW"/>
</dbReference>
<evidence type="ECO:0000313" key="5">
    <source>
        <dbReference type="EMBL" id="MBD0777838.1"/>
    </source>
</evidence>
<evidence type="ECO:0000256" key="4">
    <source>
        <dbReference type="RuleBase" id="RU361169"/>
    </source>
</evidence>
<reference evidence="5" key="1">
    <citation type="submission" date="2020-05" db="EMBL/GenBank/DDBJ databases">
        <title>The draft genome sequence of Maribacter sp. ANRC-HE7.</title>
        <authorList>
            <person name="Mu L."/>
        </authorList>
    </citation>
    <scope>NUCLEOTIDE SEQUENCE</scope>
    <source>
        <strain evidence="5">ANRC-HE7</strain>
    </source>
</reference>
<protein>
    <submittedName>
        <fullName evidence="5">Glycoside hydrolase family 28 protein</fullName>
    </submittedName>
</protein>
<dbReference type="InterPro" id="IPR011050">
    <property type="entry name" value="Pectin_lyase_fold/virulence"/>
</dbReference>
<proteinExistence type="inferred from homology"/>
<organism evidence="5 6">
    <name type="scientific">Maribacter aquimaris</name>
    <dbReference type="NCBI Taxonomy" id="2737171"/>
    <lineage>
        <taxon>Bacteria</taxon>
        <taxon>Pseudomonadati</taxon>
        <taxon>Bacteroidota</taxon>
        <taxon>Flavobacteriia</taxon>
        <taxon>Flavobacteriales</taxon>
        <taxon>Flavobacteriaceae</taxon>
        <taxon>Maribacter</taxon>
    </lineage>
</organism>
<keyword evidence="2 4" id="KW-0378">Hydrolase</keyword>
<dbReference type="SUPFAM" id="SSF51126">
    <property type="entry name" value="Pectin lyase-like"/>
    <property type="match status" value="2"/>
</dbReference>
<gene>
    <name evidence="5" type="ORF">HPE56_08535</name>
</gene>
<dbReference type="Gene3D" id="2.160.20.10">
    <property type="entry name" value="Single-stranded right-handed beta-helix, Pectin lyase-like"/>
    <property type="match status" value="1"/>
</dbReference>
<keyword evidence="6" id="KW-1185">Reference proteome</keyword>
<evidence type="ECO:0000256" key="3">
    <source>
        <dbReference type="ARBA" id="ARBA00023295"/>
    </source>
</evidence>
<comment type="caution">
    <text evidence="5">The sequence shown here is derived from an EMBL/GenBank/DDBJ whole genome shotgun (WGS) entry which is preliminary data.</text>
</comment>
<dbReference type="Proteomes" id="UP001166021">
    <property type="component" value="Unassembled WGS sequence"/>
</dbReference>
<dbReference type="InterPro" id="IPR000743">
    <property type="entry name" value="Glyco_hydro_28"/>
</dbReference>
<dbReference type="EMBL" id="JABTCF010000004">
    <property type="protein sequence ID" value="MBD0777838.1"/>
    <property type="molecule type" value="Genomic_DNA"/>
</dbReference>
<keyword evidence="3 4" id="KW-0326">Glycosidase</keyword>
<dbReference type="SMART" id="SM00710">
    <property type="entry name" value="PbH1"/>
    <property type="match status" value="7"/>
</dbReference>